<dbReference type="PROSITE" id="PS01124">
    <property type="entry name" value="HTH_ARAC_FAMILY_2"/>
    <property type="match status" value="1"/>
</dbReference>
<keyword evidence="1" id="KW-0805">Transcription regulation</keyword>
<evidence type="ECO:0000313" key="6">
    <source>
        <dbReference type="Proteomes" id="UP001596113"/>
    </source>
</evidence>
<reference evidence="6" key="1">
    <citation type="journal article" date="2019" name="Int. J. Syst. Evol. Microbiol.">
        <title>The Global Catalogue of Microorganisms (GCM) 10K type strain sequencing project: providing services to taxonomists for standard genome sequencing and annotation.</title>
        <authorList>
            <consortium name="The Broad Institute Genomics Platform"/>
            <consortium name="The Broad Institute Genome Sequencing Center for Infectious Disease"/>
            <person name="Wu L."/>
            <person name="Ma J."/>
        </authorList>
    </citation>
    <scope>NUCLEOTIDE SEQUENCE [LARGE SCALE GENOMIC DNA]</scope>
    <source>
        <strain evidence="6">CGMCC 1.18575</strain>
    </source>
</reference>
<dbReference type="SUPFAM" id="SSF51215">
    <property type="entry name" value="Regulatory protein AraC"/>
    <property type="match status" value="1"/>
</dbReference>
<accession>A0ABW0I0I4</accession>
<dbReference type="SUPFAM" id="SSF46689">
    <property type="entry name" value="Homeodomain-like"/>
    <property type="match status" value="2"/>
</dbReference>
<dbReference type="Pfam" id="PF12833">
    <property type="entry name" value="HTH_18"/>
    <property type="match status" value="1"/>
</dbReference>
<evidence type="ECO:0000256" key="3">
    <source>
        <dbReference type="ARBA" id="ARBA00023163"/>
    </source>
</evidence>
<dbReference type="Proteomes" id="UP001596113">
    <property type="component" value="Unassembled WGS sequence"/>
</dbReference>
<gene>
    <name evidence="5" type="ORF">ACFPOF_25210</name>
</gene>
<name>A0ABW0I0I4_9BACL</name>
<feature type="domain" description="HTH araC/xylS-type" evidence="4">
    <location>
        <begin position="184"/>
        <end position="282"/>
    </location>
</feature>
<dbReference type="RefSeq" id="WP_378137894.1">
    <property type="nucleotide sequence ID" value="NZ_JBHSMI010000052.1"/>
</dbReference>
<comment type="caution">
    <text evidence="5">The sequence shown here is derived from an EMBL/GenBank/DDBJ whole genome shotgun (WGS) entry which is preliminary data.</text>
</comment>
<protein>
    <submittedName>
        <fullName evidence="5">Helix-turn-helix domain-containing protein</fullName>
    </submittedName>
</protein>
<dbReference type="InterPro" id="IPR014710">
    <property type="entry name" value="RmlC-like_jellyroll"/>
</dbReference>
<evidence type="ECO:0000313" key="5">
    <source>
        <dbReference type="EMBL" id="MFC5406053.1"/>
    </source>
</evidence>
<evidence type="ECO:0000256" key="2">
    <source>
        <dbReference type="ARBA" id="ARBA00023125"/>
    </source>
</evidence>
<evidence type="ECO:0000256" key="1">
    <source>
        <dbReference type="ARBA" id="ARBA00023015"/>
    </source>
</evidence>
<dbReference type="InterPro" id="IPR020449">
    <property type="entry name" value="Tscrpt_reg_AraC-type_HTH"/>
</dbReference>
<dbReference type="InterPro" id="IPR018060">
    <property type="entry name" value="HTH_AraC"/>
</dbReference>
<dbReference type="SMART" id="SM00342">
    <property type="entry name" value="HTH_ARAC"/>
    <property type="match status" value="1"/>
</dbReference>
<keyword evidence="6" id="KW-1185">Reference proteome</keyword>
<organism evidence="5 6">
    <name type="scientific">Cohnella soli</name>
    <dbReference type="NCBI Taxonomy" id="425005"/>
    <lineage>
        <taxon>Bacteria</taxon>
        <taxon>Bacillati</taxon>
        <taxon>Bacillota</taxon>
        <taxon>Bacilli</taxon>
        <taxon>Bacillales</taxon>
        <taxon>Paenibacillaceae</taxon>
        <taxon>Cohnella</taxon>
    </lineage>
</organism>
<dbReference type="Gene3D" id="1.10.10.60">
    <property type="entry name" value="Homeodomain-like"/>
    <property type="match status" value="2"/>
</dbReference>
<dbReference type="PRINTS" id="PR00032">
    <property type="entry name" value="HTHARAC"/>
</dbReference>
<dbReference type="InterPro" id="IPR009057">
    <property type="entry name" value="Homeodomain-like_sf"/>
</dbReference>
<dbReference type="EMBL" id="JBHSMI010000052">
    <property type="protein sequence ID" value="MFC5406053.1"/>
    <property type="molecule type" value="Genomic_DNA"/>
</dbReference>
<keyword evidence="2" id="KW-0238">DNA-binding</keyword>
<sequence length="283" mass="32659">MSTTVHTLEGKIFWQPSFPIAITRERERFTLPIHVHDFVEIQFVAEGKGFHYIGDERIYVEKGDLFIVPIGTRHVYRPASEASKDELIVYNCLFDPSVPEKLTCAYPLPDEALTLLSGDGRSYRRYKDAFHEGKACMEALHREYRTALPGYEAAMYARLTELLVCLYRLELNDRESAPATSRLAQAFEYLERHYAGPVTLAEVAAVLPVSSSYLQRMLKQATGQTFTEFVQNLRIRKCCELLRHTTMSVKEIAERSGYRDPKFFHELFRKKTGQTPRTYRNGE</sequence>
<dbReference type="PANTHER" id="PTHR43280">
    <property type="entry name" value="ARAC-FAMILY TRANSCRIPTIONAL REGULATOR"/>
    <property type="match status" value="1"/>
</dbReference>
<evidence type="ECO:0000259" key="4">
    <source>
        <dbReference type="PROSITE" id="PS01124"/>
    </source>
</evidence>
<dbReference type="Gene3D" id="2.60.120.10">
    <property type="entry name" value="Jelly Rolls"/>
    <property type="match status" value="1"/>
</dbReference>
<proteinExistence type="predicted"/>
<dbReference type="InterPro" id="IPR037923">
    <property type="entry name" value="HTH-like"/>
</dbReference>
<dbReference type="InterPro" id="IPR003313">
    <property type="entry name" value="AraC-bd"/>
</dbReference>
<keyword evidence="3" id="KW-0804">Transcription</keyword>
<dbReference type="Pfam" id="PF02311">
    <property type="entry name" value="AraC_binding"/>
    <property type="match status" value="1"/>
</dbReference>
<dbReference type="PANTHER" id="PTHR43280:SF28">
    <property type="entry name" value="HTH-TYPE TRANSCRIPTIONAL ACTIVATOR RHAS"/>
    <property type="match status" value="1"/>
</dbReference>